<keyword evidence="4" id="KW-1185">Reference proteome</keyword>
<name>A0A7X0IDG5_9ACTN</name>
<accession>A0A7X0IDG5</accession>
<feature type="domain" description="Glycosyl hydrolase-like 10" evidence="2">
    <location>
        <begin position="66"/>
        <end position="375"/>
    </location>
</feature>
<keyword evidence="1" id="KW-0732">Signal</keyword>
<dbReference type="RefSeq" id="WP_246496627.1">
    <property type="nucleotide sequence ID" value="NZ_BAAALO010000005.1"/>
</dbReference>
<dbReference type="PANTHER" id="PTHR43405">
    <property type="entry name" value="GLYCOSYL HYDROLASE DIGH"/>
    <property type="match status" value="1"/>
</dbReference>
<dbReference type="InterPro" id="IPR003790">
    <property type="entry name" value="GHL10"/>
</dbReference>
<dbReference type="SUPFAM" id="SSF51445">
    <property type="entry name" value="(Trans)glycosidases"/>
    <property type="match status" value="1"/>
</dbReference>
<comment type="caution">
    <text evidence="3">The sequence shown here is derived from an EMBL/GenBank/DDBJ whole genome shotgun (WGS) entry which is preliminary data.</text>
</comment>
<reference evidence="3 4" key="1">
    <citation type="submission" date="2020-08" db="EMBL/GenBank/DDBJ databases">
        <title>Sequencing the genomes of 1000 actinobacteria strains.</title>
        <authorList>
            <person name="Klenk H.-P."/>
        </authorList>
    </citation>
    <scope>NUCLEOTIDE SEQUENCE [LARGE SCALE GENOMIC DNA]</scope>
    <source>
        <strain evidence="3 4">DSM 44936</strain>
    </source>
</reference>
<evidence type="ECO:0000259" key="2">
    <source>
        <dbReference type="Pfam" id="PF02638"/>
    </source>
</evidence>
<protein>
    <submittedName>
        <fullName evidence="3">Uncharacterized lipoprotein YddW (UPF0748 family)</fullName>
    </submittedName>
</protein>
<dbReference type="AlphaFoldDB" id="A0A7X0IDG5"/>
<dbReference type="EMBL" id="JACHIU010000001">
    <property type="protein sequence ID" value="MBB6473235.1"/>
    <property type="molecule type" value="Genomic_DNA"/>
</dbReference>
<keyword evidence="3" id="KW-0449">Lipoprotein</keyword>
<sequence length="447" mass="50094">MSWKISVMSGGKGSWPNRLMGRRAVLGGLAGAALTPLAAWASLSHIPPDAEPATRPDAEPAGDRRMRGMWLSSVLNSNWPSRPGLPAAVQRDEFASWMDLAVSLKLNSVFVQVRPTADAFWPSPYEPWSQYLTGVQGRDPGYDPLAFMVDAAHERGLAFHAWFNPYRVSMRRDTPLAAGHPLLREPGWGVAYGDGLYYNPGLPEVRAFVQDAIMDAVTRYDVDGLHFDDYFYPYPLAGQEFDDTRAYAEHGTGFPDRAAWRRHNVDLLVQELSTRVRRDKPDVQWGISPFGIWRNATTDPLGSDTKGSQSYDDQYADTRKWIRSGWLDYVAPQLYWNIGLPAADYAKLVPWWSDVVKGTGTALWIGQPAYRSGAPGEPSVWQNPEELTRHLTLNRPHPEITGDIFFSATDLRADRLGAITRVIQDHYQTPATAPTLTRHPNLLPSWH</sequence>
<organism evidence="3 4">
    <name type="scientific">Sphaerisporangium rubeum</name>
    <dbReference type="NCBI Taxonomy" id="321317"/>
    <lineage>
        <taxon>Bacteria</taxon>
        <taxon>Bacillati</taxon>
        <taxon>Actinomycetota</taxon>
        <taxon>Actinomycetes</taxon>
        <taxon>Streptosporangiales</taxon>
        <taxon>Streptosporangiaceae</taxon>
        <taxon>Sphaerisporangium</taxon>
    </lineage>
</organism>
<gene>
    <name evidence="3" type="ORF">BJ992_002666</name>
</gene>
<proteinExistence type="predicted"/>
<evidence type="ECO:0000313" key="3">
    <source>
        <dbReference type="EMBL" id="MBB6473235.1"/>
    </source>
</evidence>
<dbReference type="Proteomes" id="UP000555564">
    <property type="component" value="Unassembled WGS sequence"/>
</dbReference>
<evidence type="ECO:0000313" key="4">
    <source>
        <dbReference type="Proteomes" id="UP000555564"/>
    </source>
</evidence>
<dbReference type="InterPro" id="IPR052177">
    <property type="entry name" value="Divisome_Glycosyl_Hydrolase"/>
</dbReference>
<dbReference type="Gene3D" id="3.20.20.80">
    <property type="entry name" value="Glycosidases"/>
    <property type="match status" value="1"/>
</dbReference>
<evidence type="ECO:0000256" key="1">
    <source>
        <dbReference type="ARBA" id="ARBA00022729"/>
    </source>
</evidence>
<dbReference type="InterPro" id="IPR017853">
    <property type="entry name" value="GH"/>
</dbReference>
<dbReference type="Pfam" id="PF02638">
    <property type="entry name" value="GHL10"/>
    <property type="match status" value="1"/>
</dbReference>
<dbReference type="PANTHER" id="PTHR43405:SF1">
    <property type="entry name" value="GLYCOSYL HYDROLASE DIGH"/>
    <property type="match status" value="1"/>
</dbReference>